<dbReference type="PANTHER" id="PTHR36932">
    <property type="entry name" value="CAPSULAR POLYSACCHARIDE BIOSYNTHESIS PROTEIN"/>
    <property type="match status" value="1"/>
</dbReference>
<organism evidence="1 2">
    <name type="scientific">Paenibacillus etheri</name>
    <dbReference type="NCBI Taxonomy" id="1306852"/>
    <lineage>
        <taxon>Bacteria</taxon>
        <taxon>Bacillati</taxon>
        <taxon>Bacillota</taxon>
        <taxon>Bacilli</taxon>
        <taxon>Bacillales</taxon>
        <taxon>Paenibacillaceae</taxon>
        <taxon>Paenibacillus</taxon>
    </lineage>
</organism>
<dbReference type="AlphaFoldDB" id="A0A0W1B4C2"/>
<dbReference type="InterPro" id="IPR053158">
    <property type="entry name" value="CapK_Type1_Caps_Biosynth"/>
</dbReference>
<dbReference type="OrthoDB" id="580775at2"/>
<dbReference type="Gene3D" id="3.40.50.12780">
    <property type="entry name" value="N-terminal domain of ligase-like"/>
    <property type="match status" value="1"/>
</dbReference>
<evidence type="ECO:0000313" key="1">
    <source>
        <dbReference type="EMBL" id="KTD88413.1"/>
    </source>
</evidence>
<keyword evidence="2" id="KW-1185">Reference proteome</keyword>
<evidence type="ECO:0000313" key="2">
    <source>
        <dbReference type="Proteomes" id="UP000054709"/>
    </source>
</evidence>
<dbReference type="EMBL" id="LCZJ02000013">
    <property type="protein sequence ID" value="KTD88413.1"/>
    <property type="molecule type" value="Genomic_DNA"/>
</dbReference>
<sequence length="454" mass="52863">MGKRRLIRIIKRLNDPRYIQYGFSHYFGKKIINSKLKDLQAYHLGHDFDFESINRKKLFKILKYASKNSLYYKQLFIENQIDIKNREDFFRIPFLDKSTIREKRNDIMVIPDTKDYISFVTTGGSTGEPLGFYTLGSYDSEHQYFLYRMFGYSPGDKILAMDGTIIPKDLLSKNIFWVRKSDEDIPYGSFALSSQYLTNENKKIYVKFILDFKPSIIRGYPSFIDSIAAYISDNNIELGLEIKGIELTSERFNDYQVENIKRAFNTKIINQYGHAEASVFGYSIDDTLMTYCSPFYGYTEVIGENGIHVQPGEVGEVVVTGFNNYAMPFIRYRTGDLAAYDGLEKGIVRLKQISGRTQDYIYTDDMEKVLLTAIVFGRHYKAFNHIEKWQIVQNTPGEIIFKIIKNDDFSIEDQIELHDNFYNIAKIKAYFEFVEVLPLTKRGKSKLLIQNISV</sequence>
<reference evidence="1 2" key="1">
    <citation type="journal article" date="2015" name="Int. Biodeterior. Biodegradation">
        <title>Physiological and genetic screening methods for the isolation of methyl tert-butyl ether-degrading bacteria for bioremediation purposes.</title>
        <authorList>
            <person name="Guisado I.M."/>
            <person name="Purswani J."/>
            <person name="Gonzalez Lopez J."/>
            <person name="Pozo C."/>
        </authorList>
    </citation>
    <scope>NUCLEOTIDE SEQUENCE [LARGE SCALE GENOMIC DNA]</scope>
    <source>
        <strain evidence="1 2">SH7</strain>
    </source>
</reference>
<gene>
    <name evidence="1" type="ORF">UQ64_05100</name>
</gene>
<dbReference type="InterPro" id="IPR042099">
    <property type="entry name" value="ANL_N_sf"/>
</dbReference>
<dbReference type="PANTHER" id="PTHR36932:SF1">
    <property type="entry name" value="CAPSULAR POLYSACCHARIDE BIOSYNTHESIS PROTEIN"/>
    <property type="match status" value="1"/>
</dbReference>
<name>A0A0W1B4C2_9BACL</name>
<dbReference type="Proteomes" id="UP000054709">
    <property type="component" value="Unassembled WGS sequence"/>
</dbReference>
<proteinExistence type="predicted"/>
<evidence type="ECO:0008006" key="3">
    <source>
        <dbReference type="Google" id="ProtNLM"/>
    </source>
</evidence>
<accession>A0A0W1B4C2</accession>
<comment type="caution">
    <text evidence="1">The sequence shown here is derived from an EMBL/GenBank/DDBJ whole genome shotgun (WGS) entry which is preliminary data.</text>
</comment>
<dbReference type="RefSeq" id="WP_060621845.1">
    <property type="nucleotide sequence ID" value="NZ_LCZJ02000013.1"/>
</dbReference>
<dbReference type="SUPFAM" id="SSF56801">
    <property type="entry name" value="Acetyl-CoA synthetase-like"/>
    <property type="match status" value="1"/>
</dbReference>
<protein>
    <recommendedName>
        <fullName evidence="3">AMP-dependent synthetase/ligase domain-containing protein</fullName>
    </recommendedName>
</protein>